<dbReference type="InterPro" id="IPR000806">
    <property type="entry name" value="RabGDI"/>
</dbReference>
<proteinExistence type="evidence at transcript level"/>
<dbReference type="Gene3D" id="3.50.50.60">
    <property type="entry name" value="FAD/NAD(P)-binding domain"/>
    <property type="match status" value="1"/>
</dbReference>
<dbReference type="PRINTS" id="PR00891">
    <property type="entry name" value="RABGDIREP"/>
</dbReference>
<evidence type="ECO:0000313" key="4">
    <source>
        <dbReference type="EMBL" id="CAX74272.1"/>
    </source>
</evidence>
<dbReference type="GO" id="GO:0005737">
    <property type="term" value="C:cytoplasm"/>
    <property type="evidence" value="ECO:0007669"/>
    <property type="project" value="UniProtKB-SubCell"/>
</dbReference>
<dbReference type="Gene3D" id="3.30.519.10">
    <property type="entry name" value="Guanine Nucleotide Dissociation Inhibitor, domain 2"/>
    <property type="match status" value="1"/>
</dbReference>
<keyword evidence="2 3" id="KW-0343">GTPase activation</keyword>
<dbReference type="InterPro" id="IPR018203">
    <property type="entry name" value="GDP_dissociation_inhibitor"/>
</dbReference>
<reference evidence="4" key="2">
    <citation type="submission" date="2009-03" db="EMBL/GenBank/DDBJ databases">
        <authorList>
            <person name="Gang L."/>
        </authorList>
    </citation>
    <scope>NUCLEOTIDE SEQUENCE</scope>
    <source>
        <strain evidence="4">Anhui</strain>
    </source>
</reference>
<dbReference type="GO" id="GO:0005096">
    <property type="term" value="F:GTPase activator activity"/>
    <property type="evidence" value="ECO:0007669"/>
    <property type="project" value="UniProtKB-KW"/>
</dbReference>
<comment type="subcellular location">
    <subcellularLocation>
        <location evidence="3">Cytoplasm</location>
    </subcellularLocation>
</comment>
<dbReference type="PRINTS" id="PR00892">
    <property type="entry name" value="RABGDI"/>
</dbReference>
<dbReference type="Pfam" id="PF00996">
    <property type="entry name" value="GDI"/>
    <property type="match status" value="1"/>
</dbReference>
<evidence type="ECO:0000256" key="1">
    <source>
        <dbReference type="ARBA" id="ARBA00005593"/>
    </source>
</evidence>
<name>C1LHU4_SCHJA</name>
<protein>
    <recommendedName>
        <fullName evidence="3">Rab GDP dissociation inhibitor</fullName>
    </recommendedName>
</protein>
<dbReference type="GO" id="GO:0015031">
    <property type="term" value="P:protein transport"/>
    <property type="evidence" value="ECO:0007669"/>
    <property type="project" value="InterPro"/>
</dbReference>
<keyword evidence="3" id="KW-0963">Cytoplasm</keyword>
<dbReference type="FunFam" id="3.50.50.60:FF:000158">
    <property type="entry name" value="Rab GDP dissociation inhibitor"/>
    <property type="match status" value="1"/>
</dbReference>
<dbReference type="PANTHER" id="PTHR11787:SF8">
    <property type="entry name" value="RAB GDP DISSOCIATION INHIBITOR"/>
    <property type="match status" value="1"/>
</dbReference>
<evidence type="ECO:0000256" key="2">
    <source>
        <dbReference type="ARBA" id="ARBA00022468"/>
    </source>
</evidence>
<dbReference type="GO" id="GO:0005093">
    <property type="term" value="F:Rab GDP-dissociation inhibitor activity"/>
    <property type="evidence" value="ECO:0007669"/>
    <property type="project" value="InterPro"/>
</dbReference>
<dbReference type="AlphaFoldDB" id="C1LHU4"/>
<reference evidence="4" key="1">
    <citation type="journal article" date="2009" name="Nature">
        <title>The Schistosoma japonicum genome reveals features of host-parasite interplay.</title>
        <authorList>
            <person name="Liu F."/>
            <person name="Zhou Y."/>
            <person name="Wang Z.Q."/>
            <person name="Lu G."/>
            <person name="Zheng H."/>
            <person name="Brindley P.J."/>
            <person name="McManus D.P."/>
            <person name="Blair D."/>
            <person name="Zhang Q.H."/>
            <person name="Zhong Y."/>
            <person name="Wang S."/>
            <person name="Han Z.G."/>
            <person name="Chen Z."/>
        </authorList>
    </citation>
    <scope>NUCLEOTIDE SEQUENCE</scope>
    <source>
        <strain evidence="4">Anhui</strain>
    </source>
</reference>
<sequence>MDDEYDIVVLGTGLKECILSGLMSVEGKKVLHMDRNDYYGAETTSITPLEALFQKFQVNADLKAFGRGRDWNIDLIPKFLMADGKLVKLLVHTGVTRYLEFKSIEESYVYHNKAVHKVPSTPAEALRTTLVSHFSKKKLKDFLQWVADVDPENPSTWTGVYPPPKSIMKDSIELAFKHYGVESAMDFVGHAICLYTDDSYKQKAPAIEVITKMQLYNRSLNRFGSSPYLYPLYGLGELSQSFARLSAVYGGTYMLNKPIDKIVVENGKVVGVMSEGKVARCGKVICDPSYAPDRVQKCGQVVRAICILNHAIPNVRNSHSLQIIIPHNQVNRCNDIYTSCVSHLHHVCPEKFYLVLVATIVETSNPHQELQSGLQLLGHIEHIFYSIADLFEPVDDGKSTNIFVSKSYDASTHFESTCTDVLNIYERITGHPFDFSKVTRNLENE</sequence>
<dbReference type="GO" id="GO:0016192">
    <property type="term" value="P:vesicle-mediated transport"/>
    <property type="evidence" value="ECO:0007669"/>
    <property type="project" value="TreeGrafter"/>
</dbReference>
<comment type="similarity">
    <text evidence="1 3">Belongs to the Rab GDI family.</text>
</comment>
<dbReference type="InterPro" id="IPR036188">
    <property type="entry name" value="FAD/NAD-bd_sf"/>
</dbReference>
<dbReference type="Gene3D" id="1.10.405.10">
    <property type="entry name" value="Guanine Nucleotide Dissociation Inhibitor, domain 1"/>
    <property type="match status" value="1"/>
</dbReference>
<organism evidence="4">
    <name type="scientific">Schistosoma japonicum</name>
    <name type="common">Blood fluke</name>
    <dbReference type="NCBI Taxonomy" id="6182"/>
    <lineage>
        <taxon>Eukaryota</taxon>
        <taxon>Metazoa</taxon>
        <taxon>Spiralia</taxon>
        <taxon>Lophotrochozoa</taxon>
        <taxon>Platyhelminthes</taxon>
        <taxon>Trematoda</taxon>
        <taxon>Digenea</taxon>
        <taxon>Strigeidida</taxon>
        <taxon>Schistosomatoidea</taxon>
        <taxon>Schistosomatidae</taxon>
        <taxon>Schistosoma</taxon>
    </lineage>
</organism>
<accession>C1LHU4</accession>
<dbReference type="EMBL" id="FN318543">
    <property type="protein sequence ID" value="CAX74272.1"/>
    <property type="molecule type" value="mRNA"/>
</dbReference>
<dbReference type="GO" id="GO:0007264">
    <property type="term" value="P:small GTPase-mediated signal transduction"/>
    <property type="evidence" value="ECO:0007669"/>
    <property type="project" value="InterPro"/>
</dbReference>
<evidence type="ECO:0000256" key="3">
    <source>
        <dbReference type="RuleBase" id="RU363124"/>
    </source>
</evidence>
<dbReference type="PANTHER" id="PTHR11787">
    <property type="entry name" value="RAB GDP-DISSOCIATION INHIBITOR"/>
    <property type="match status" value="1"/>
</dbReference>
<dbReference type="FunFam" id="3.50.50.60:FF:000232">
    <property type="entry name" value="Rab GDP dissociation inhibitor"/>
    <property type="match status" value="1"/>
</dbReference>
<comment type="function">
    <text evidence="3">Regulates the GDP/GTP exchange reaction of most RAB proteins by inhibiting the dissociation of GDP from them, and the subsequent binding of GTP.</text>
</comment>
<dbReference type="SUPFAM" id="SSF51905">
    <property type="entry name" value="FAD/NAD(P)-binding domain"/>
    <property type="match status" value="2"/>
</dbReference>